<dbReference type="EMBL" id="VSSQ01042038">
    <property type="protein sequence ID" value="MPM95564.1"/>
    <property type="molecule type" value="Genomic_DNA"/>
</dbReference>
<gene>
    <name evidence="2" type="ORF">SDC9_142719</name>
</gene>
<protein>
    <submittedName>
        <fullName evidence="2">Uncharacterized protein</fullName>
    </submittedName>
</protein>
<evidence type="ECO:0000256" key="1">
    <source>
        <dbReference type="SAM" id="MobiDB-lite"/>
    </source>
</evidence>
<name>A0A645E199_9ZZZZ</name>
<evidence type="ECO:0000313" key="2">
    <source>
        <dbReference type="EMBL" id="MPM95564.1"/>
    </source>
</evidence>
<dbReference type="AlphaFoldDB" id="A0A645E199"/>
<comment type="caution">
    <text evidence="2">The sequence shown here is derived from an EMBL/GenBank/DDBJ whole genome shotgun (WGS) entry which is preliminary data.</text>
</comment>
<feature type="region of interest" description="Disordered" evidence="1">
    <location>
        <begin position="13"/>
        <end position="39"/>
    </location>
</feature>
<reference evidence="2" key="1">
    <citation type="submission" date="2019-08" db="EMBL/GenBank/DDBJ databases">
        <authorList>
            <person name="Kucharzyk K."/>
            <person name="Murdoch R.W."/>
            <person name="Higgins S."/>
            <person name="Loffler F."/>
        </authorList>
    </citation>
    <scope>NUCLEOTIDE SEQUENCE</scope>
</reference>
<proteinExistence type="predicted"/>
<accession>A0A645E199</accession>
<organism evidence="2">
    <name type="scientific">bioreactor metagenome</name>
    <dbReference type="NCBI Taxonomy" id="1076179"/>
    <lineage>
        <taxon>unclassified sequences</taxon>
        <taxon>metagenomes</taxon>
        <taxon>ecological metagenomes</taxon>
    </lineage>
</organism>
<sequence length="115" mass="12370">MMAMGLPKRFSREYMITPRKTSSSVTPGPNPITKRAKDTRDAISTGCMAFWVSTPGVSEMATDTDAGSKSAQISQAGLICNLLIRNLSRGDFSTPSQSSLSKKYTARIHAVPATK</sequence>